<dbReference type="Proteomes" id="UP000242519">
    <property type="component" value="Unassembled WGS sequence"/>
</dbReference>
<feature type="compositionally biased region" description="Basic and acidic residues" evidence="1">
    <location>
        <begin position="36"/>
        <end position="46"/>
    </location>
</feature>
<feature type="region of interest" description="Disordered" evidence="1">
    <location>
        <begin position="143"/>
        <end position="206"/>
    </location>
</feature>
<proteinExistence type="predicted"/>
<evidence type="ECO:0000313" key="2">
    <source>
        <dbReference type="EMBL" id="OWP07174.1"/>
    </source>
</evidence>
<gene>
    <name evidence="2" type="ORF">B2J93_1947</name>
</gene>
<dbReference type="EMBL" id="MZNU01000019">
    <property type="protein sequence ID" value="OWP07174.1"/>
    <property type="molecule type" value="Genomic_DNA"/>
</dbReference>
<feature type="region of interest" description="Disordered" evidence="1">
    <location>
        <begin position="111"/>
        <end position="131"/>
    </location>
</feature>
<feature type="region of interest" description="Disordered" evidence="1">
    <location>
        <begin position="28"/>
        <end position="49"/>
    </location>
</feature>
<dbReference type="AlphaFoldDB" id="A0A218ZHE0"/>
<accession>A0A218ZHE0</accession>
<comment type="caution">
    <text evidence="2">The sequence shown here is derived from an EMBL/GenBank/DDBJ whole genome shotgun (WGS) entry which is preliminary data.</text>
</comment>
<evidence type="ECO:0000256" key="1">
    <source>
        <dbReference type="SAM" id="MobiDB-lite"/>
    </source>
</evidence>
<organism evidence="2 3">
    <name type="scientific">Diplocarpon coronariae</name>
    <dbReference type="NCBI Taxonomy" id="2795749"/>
    <lineage>
        <taxon>Eukaryota</taxon>
        <taxon>Fungi</taxon>
        <taxon>Dikarya</taxon>
        <taxon>Ascomycota</taxon>
        <taxon>Pezizomycotina</taxon>
        <taxon>Leotiomycetes</taxon>
        <taxon>Helotiales</taxon>
        <taxon>Drepanopezizaceae</taxon>
        <taxon>Diplocarpon</taxon>
    </lineage>
</organism>
<feature type="compositionally biased region" description="Low complexity" evidence="1">
    <location>
        <begin position="229"/>
        <end position="239"/>
    </location>
</feature>
<sequence>MATFNSLSLPSPCYLALMRHLWAKGEGHGRKLYPRPRREDDGEEARAGTSFLSRRAAVLAMARSSSARKKSSDAWNTEPRGFRDFRDPVRLEIRRGDGEFPPSTSVRTALARNSRRAVPCHADPTVGTRGFPHRRMAWTDEMSRVGRSQHQGPRRGNLKPIRPGDPKGYHRLPAPWDSGPQGLRPRRLSGDESKVAGQDSGPDCIVWRRAPGPDGEAILTFETDGWHGGALSSPAPSGRSARRRKPGGAKLTLVAPTGLPVQRSKGTNGRATAPAATPRHSLSPSSPLLPYGHPMSSQLTDSTSSESTTHEQLAGTAMSYTDLPPPLHLGPAKGRRSGSIARGARADRGVGLPAGNPRQQT</sequence>
<protein>
    <submittedName>
        <fullName evidence="2">Uncharacterized protein</fullName>
    </submittedName>
</protein>
<keyword evidence="3" id="KW-1185">Reference proteome</keyword>
<evidence type="ECO:0000313" key="3">
    <source>
        <dbReference type="Proteomes" id="UP000242519"/>
    </source>
</evidence>
<dbReference type="InParanoid" id="A0A218ZHE0"/>
<feature type="compositionally biased region" description="Low complexity" evidence="1">
    <location>
        <begin position="281"/>
        <end position="307"/>
    </location>
</feature>
<reference evidence="2 3" key="1">
    <citation type="submission" date="2017-04" db="EMBL/GenBank/DDBJ databases">
        <title>Draft genome sequence of Marssonina coronaria NL1: causal agent of apple blotch.</title>
        <authorList>
            <person name="Cheng Q."/>
        </authorList>
    </citation>
    <scope>NUCLEOTIDE SEQUENCE [LARGE SCALE GENOMIC DNA]</scope>
    <source>
        <strain evidence="2 3">NL1</strain>
    </source>
</reference>
<feature type="region of interest" description="Disordered" evidence="1">
    <location>
        <begin position="222"/>
        <end position="361"/>
    </location>
</feature>
<name>A0A218ZHE0_9HELO</name>